<keyword evidence="2" id="KW-1133">Transmembrane helix</keyword>
<gene>
    <name evidence="4" type="ORF">PGAL8A_00450900</name>
</gene>
<evidence type="ECO:0000256" key="3">
    <source>
        <dbReference type="SAM" id="SignalP"/>
    </source>
</evidence>
<feature type="transmembrane region" description="Helical" evidence="2">
    <location>
        <begin position="731"/>
        <end position="751"/>
    </location>
</feature>
<keyword evidence="2" id="KW-0472">Membrane</keyword>
<dbReference type="EMBL" id="CVMV01000083">
    <property type="protein sequence ID" value="CRG96929.1"/>
    <property type="molecule type" value="Genomic_DNA"/>
</dbReference>
<accession>A0A1J1GWL1</accession>
<dbReference type="RefSeq" id="XP_028529732.1">
    <property type="nucleotide sequence ID" value="XM_028673261.1"/>
</dbReference>
<dbReference type="GeneID" id="39733042"/>
<feature type="region of interest" description="Disordered" evidence="1">
    <location>
        <begin position="244"/>
        <end position="266"/>
    </location>
</feature>
<feature type="compositionally biased region" description="Low complexity" evidence="1">
    <location>
        <begin position="709"/>
        <end position="718"/>
    </location>
</feature>
<protein>
    <submittedName>
        <fullName evidence="4">Uncharacterized protein</fullName>
    </submittedName>
</protein>
<evidence type="ECO:0000313" key="5">
    <source>
        <dbReference type="Proteomes" id="UP000220797"/>
    </source>
</evidence>
<feature type="compositionally biased region" description="Polar residues" evidence="1">
    <location>
        <begin position="191"/>
        <end position="200"/>
    </location>
</feature>
<dbReference type="OrthoDB" id="378817at2759"/>
<dbReference type="VEuPathDB" id="PlasmoDB:PGAL8A_00450900"/>
<feature type="compositionally biased region" description="Basic and acidic residues" evidence="1">
    <location>
        <begin position="246"/>
        <end position="266"/>
    </location>
</feature>
<feature type="signal peptide" evidence="3">
    <location>
        <begin position="1"/>
        <end position="19"/>
    </location>
</feature>
<dbReference type="AlphaFoldDB" id="A0A1J1GWL1"/>
<feature type="region of interest" description="Disordered" evidence="1">
    <location>
        <begin position="176"/>
        <end position="208"/>
    </location>
</feature>
<reference evidence="4" key="1">
    <citation type="submission" date="2015-04" db="EMBL/GenBank/DDBJ databases">
        <authorList>
            <consortium name="Pathogen Informatics"/>
        </authorList>
    </citation>
    <scope>NUCLEOTIDE SEQUENCE [LARGE SCALE GENOMIC DNA]</scope>
    <source>
        <strain evidence="4">8A</strain>
    </source>
</reference>
<evidence type="ECO:0000313" key="4">
    <source>
        <dbReference type="EMBL" id="CRG96929.1"/>
    </source>
</evidence>
<proteinExistence type="predicted"/>
<feature type="region of interest" description="Disordered" evidence="1">
    <location>
        <begin position="332"/>
        <end position="351"/>
    </location>
</feature>
<evidence type="ECO:0000256" key="1">
    <source>
        <dbReference type="SAM" id="MobiDB-lite"/>
    </source>
</evidence>
<sequence length="813" mass="96769">MKLRYHILFFILLTEDIFCFKNDDSIKHTSEIPNIKKYNFYDTFVGNSYENNKNDNNLSTSILYSIFCSLKKLFYKENTIEKDIKAINDNTKNTKDEIIKDSSNISKNTDKLKENILKNSNYWLGLFKKSMNEELHEIDKQSNEQLNKLKQNPDNSLFFSKILNFVSNEKTKIEENKNINTEKNEEKKSSWFLSSNSKNLEQNEREDSGLLKEKKNLFGIFQYDDQKKNTFNNTTNKNESHWWFNKKNEESEQKKENINNKEEKSDLSNNEVRKSIFDFFSNKNKNIEEKKDVIEDDKKVNTQKRGFSFFSKNSNEEKKESDFQMDIEKEHREISLSNKTNDKENSKEKNTYWWQRKGTSSNENLKIDETGKSNINEQDKNIEEKVKKNNYFIFNLWNNDNKSSNNIETKKKTDDSYVDIISEENDEEKRKREKSSFNKYKIYDDNNSNIDNDDNEYKKLNSDKIKGDDSEAIQLNSLKKYYDTNENIDDINYLSFLNSEHKYEENVDCHPLIVFKVCLNKCFKSLSNESKEVSDKSALSVNDYKYLEKCILKCKKLSFDYVHGGCIQKDGTVLNKKQNYKDYLEEIDTYNLKLEDYPSNFSDFTIQEKYIENKNSFKRPKHVNMENKSNDTQKEKTFSLLDISKEELSTHIFDKDNSEKIKNFMKDKELNTNNNTSEKSFNFFKSFKNEKENESNDEKSKENNDNKLDLNNNDSNENIQPNDYNYLSTSFFLILLLVTFFVYLSAFTNIINQFYVSFKEKVCLFIKRHYKTTFNNGYNESSETFLPKNQNNNFHNSYENLYHSFQEKPYDIA</sequence>
<keyword evidence="5" id="KW-1185">Reference proteome</keyword>
<feature type="chain" id="PRO_5012588421" evidence="3">
    <location>
        <begin position="20"/>
        <end position="813"/>
    </location>
</feature>
<name>A0A1J1GWL1_PLAGA</name>
<feature type="compositionally biased region" description="Basic and acidic residues" evidence="1">
    <location>
        <begin position="176"/>
        <end position="189"/>
    </location>
</feature>
<organism evidence="4 5">
    <name type="scientific">Plasmodium gallinaceum</name>
    <dbReference type="NCBI Taxonomy" id="5849"/>
    <lineage>
        <taxon>Eukaryota</taxon>
        <taxon>Sar</taxon>
        <taxon>Alveolata</taxon>
        <taxon>Apicomplexa</taxon>
        <taxon>Aconoidasida</taxon>
        <taxon>Haemosporida</taxon>
        <taxon>Plasmodiidae</taxon>
        <taxon>Plasmodium</taxon>
        <taxon>Plasmodium (Haemamoeba)</taxon>
    </lineage>
</organism>
<feature type="compositionally biased region" description="Basic and acidic residues" evidence="1">
    <location>
        <begin position="332"/>
        <end position="350"/>
    </location>
</feature>
<dbReference type="OMA" id="KNTAYWA"/>
<keyword evidence="3" id="KW-0732">Signal</keyword>
<feature type="compositionally biased region" description="Basic and acidic residues" evidence="1">
    <location>
        <begin position="692"/>
        <end position="708"/>
    </location>
</feature>
<keyword evidence="2" id="KW-0812">Transmembrane</keyword>
<evidence type="ECO:0000256" key="2">
    <source>
        <dbReference type="SAM" id="Phobius"/>
    </source>
</evidence>
<comment type="caution">
    <text evidence="4">The sequence shown here is derived from an EMBL/GenBank/DDBJ whole genome shotgun (WGS) entry which is preliminary data.</text>
</comment>
<dbReference type="Proteomes" id="UP000220797">
    <property type="component" value="Unassembled WGS sequence"/>
</dbReference>
<feature type="region of interest" description="Disordered" evidence="1">
    <location>
        <begin position="692"/>
        <end position="718"/>
    </location>
</feature>